<protein>
    <submittedName>
        <fullName evidence="1">Uncharacterized protein</fullName>
    </submittedName>
</protein>
<name>A0A433DDL4_9FUNG</name>
<comment type="caution">
    <text evidence="1">The sequence shown here is derived from an EMBL/GenBank/DDBJ whole genome shotgun (WGS) entry which is preliminary data.</text>
</comment>
<evidence type="ECO:0000313" key="2">
    <source>
        <dbReference type="Proteomes" id="UP000268093"/>
    </source>
</evidence>
<dbReference type="AlphaFoldDB" id="A0A433DDL4"/>
<organism evidence="1 2">
    <name type="scientific">Jimgerdemannia flammicorona</name>
    <dbReference type="NCBI Taxonomy" id="994334"/>
    <lineage>
        <taxon>Eukaryota</taxon>
        <taxon>Fungi</taxon>
        <taxon>Fungi incertae sedis</taxon>
        <taxon>Mucoromycota</taxon>
        <taxon>Mucoromycotina</taxon>
        <taxon>Endogonomycetes</taxon>
        <taxon>Endogonales</taxon>
        <taxon>Endogonaceae</taxon>
        <taxon>Jimgerdemannia</taxon>
    </lineage>
</organism>
<evidence type="ECO:0000313" key="1">
    <source>
        <dbReference type="EMBL" id="RUP48927.1"/>
    </source>
</evidence>
<reference evidence="1 2" key="1">
    <citation type="journal article" date="2018" name="New Phytol.">
        <title>Phylogenomics of Endogonaceae and evolution of mycorrhizas within Mucoromycota.</title>
        <authorList>
            <person name="Chang Y."/>
            <person name="Desiro A."/>
            <person name="Na H."/>
            <person name="Sandor L."/>
            <person name="Lipzen A."/>
            <person name="Clum A."/>
            <person name="Barry K."/>
            <person name="Grigoriev I.V."/>
            <person name="Martin F.M."/>
            <person name="Stajich J.E."/>
            <person name="Smith M.E."/>
            <person name="Bonito G."/>
            <person name="Spatafora J.W."/>
        </authorList>
    </citation>
    <scope>NUCLEOTIDE SEQUENCE [LARGE SCALE GENOMIC DNA]</scope>
    <source>
        <strain evidence="1 2">GMNB39</strain>
    </source>
</reference>
<gene>
    <name evidence="1" type="ORF">BC936DRAFT_143639</name>
</gene>
<accession>A0A433DDL4</accession>
<sequence>MERLNSENDNKWDNSGIKAKNTIKKTLDKFWEQTPNNRNVPSSKRNYCFKSLKEVGENVDRITRRVRLDVEILCNDFRHNLQTRIDQMLRKHEQNLSESLKSTDRNIWNNVPELIPRFKVSPKIFEPARSRVIEEVKKQQENFIAGWKEKQDEYDRILQDIQNKIDQKLTDEYARDIVAIKLETYSISVNLKNYASILRTITLNVKSA</sequence>
<keyword evidence="2" id="KW-1185">Reference proteome</keyword>
<dbReference type="EMBL" id="RBNI01002783">
    <property type="protein sequence ID" value="RUP48927.1"/>
    <property type="molecule type" value="Genomic_DNA"/>
</dbReference>
<dbReference type="Proteomes" id="UP000268093">
    <property type="component" value="Unassembled WGS sequence"/>
</dbReference>
<proteinExistence type="predicted"/>